<evidence type="ECO:0008006" key="5">
    <source>
        <dbReference type="Google" id="ProtNLM"/>
    </source>
</evidence>
<protein>
    <recommendedName>
        <fullName evidence="5">TPR-like protein</fullName>
    </recommendedName>
</protein>
<keyword evidence="1" id="KW-0802">TPR repeat</keyword>
<feature type="compositionally biased region" description="Basic and acidic residues" evidence="2">
    <location>
        <begin position="508"/>
        <end position="521"/>
    </location>
</feature>
<accession>A0AA38LVB4</accession>
<sequence>MSYLDTSELPIDPELLSLDNANQAAQAEADEEEVYKDDEVPEEASDLSSGSESAYEEEEDLDAPLKRASGKRGPGRPRKHPVDDEERMPARRRGKAKAKKGKGKDRAWPEDEDDARAQHKPTHEVTQLLAKSNLDYISGNCQQAIDGFLEVIRLDPYIYGAWSSLGTLYEEEGNADAARQMKFCGLHIEGDAEGWRDLAMSYKGAGKSEECLYCLRKALVKDPQDIMALWEISAQYKAIGKMSRALDAYKKILRYDSDTAHDFAFLADLQPAIIETKQTRFGADILRTAFDWHIQTFTGPDDTSSSESSSMTLESILNLTDLLLELDDLEDAVVTIRRGQRWLQGRGHQKQWDFLEDDREYDAQGVVREEEKDQLPDEEQISFPLDISLRHRLAVIRLKLGNDNEAKLHVEELLHLDVEAYKDMFIELGNALMVREQWETALECFGKIQESDDIDDTPDTILAIGLCHYHMKNSAPALEALQWALEIVSDVLRIRAQEAAGWRGRGPNIDRPRQTKADKQASQKLNKKVLEEQMREQMHAFWDDIQQAEAALEEGEPGALDRFMYAAGTMIENFRLAKSNFGKNRGVYRVSKRKSTRQDLASKAAEMQDRLERTLGFDDDAPREEEEELGDDGEKYKVVRQTEFYGLGNEDWLTLVVKYCCVLMVKNEDELAMEILEHVMWAGLFNNRRAETALRLTIVACAMRTKSWAVITDHCKRLAQSHQFRAEPFLLMLGCMGGGGVNAHAAWQSHALQKFIHRELRLYDYSVKGQKFHYSVSARRWAHEVKLGLSDRLGDEVPVDEDDDEEEEDPEEGERPRKGKKAVAWRRGTRIAIEKPTVAMEDEDEDVEPEREETPIFAPLDPALSEVPVRPTKGSPVWNWLHGTWMLTSKSYQSALFYLMRAYEYDQYNPLLCFNLAQATFGRAMNRQADNRNYFIGQGMAFLARYRKLSNMDDPVAAEEVEYNFGRAFHSIGVLHLAVKHYEKVLASVEARMAEFDEIEDRDTIRTSSLALEAAHNLMLLYGTNGSMRLVQERSKWLAI</sequence>
<organism evidence="3 4">
    <name type="scientific">Dioszegia hungarica</name>
    <dbReference type="NCBI Taxonomy" id="4972"/>
    <lineage>
        <taxon>Eukaryota</taxon>
        <taxon>Fungi</taxon>
        <taxon>Dikarya</taxon>
        <taxon>Basidiomycota</taxon>
        <taxon>Agaricomycotina</taxon>
        <taxon>Tremellomycetes</taxon>
        <taxon>Tremellales</taxon>
        <taxon>Bulleribasidiaceae</taxon>
        <taxon>Dioszegia</taxon>
    </lineage>
</organism>
<feature type="compositionally biased region" description="Acidic residues" evidence="2">
    <location>
        <begin position="28"/>
        <end position="45"/>
    </location>
</feature>
<evidence type="ECO:0000313" key="3">
    <source>
        <dbReference type="EMBL" id="KAI9636403.1"/>
    </source>
</evidence>
<feature type="repeat" description="TPR" evidence="1">
    <location>
        <begin position="226"/>
        <end position="259"/>
    </location>
</feature>
<dbReference type="InterPro" id="IPR019734">
    <property type="entry name" value="TPR_rpt"/>
</dbReference>
<feature type="compositionally biased region" description="Acidic residues" evidence="2">
    <location>
        <begin position="797"/>
        <end position="812"/>
    </location>
</feature>
<gene>
    <name evidence="3" type="ORF">MKK02DRAFT_37128</name>
</gene>
<dbReference type="GeneID" id="77728773"/>
<evidence type="ECO:0000256" key="2">
    <source>
        <dbReference type="SAM" id="MobiDB-lite"/>
    </source>
</evidence>
<dbReference type="InterPro" id="IPR011990">
    <property type="entry name" value="TPR-like_helical_dom_sf"/>
</dbReference>
<feature type="region of interest" description="Disordered" evidence="2">
    <location>
        <begin position="613"/>
        <end position="632"/>
    </location>
</feature>
<dbReference type="GO" id="GO:0000127">
    <property type="term" value="C:transcription factor TFIIIC complex"/>
    <property type="evidence" value="ECO:0007669"/>
    <property type="project" value="TreeGrafter"/>
</dbReference>
<dbReference type="GO" id="GO:0006383">
    <property type="term" value="P:transcription by RNA polymerase III"/>
    <property type="evidence" value="ECO:0007669"/>
    <property type="project" value="InterPro"/>
</dbReference>
<evidence type="ECO:0000256" key="1">
    <source>
        <dbReference type="PROSITE-ProRule" id="PRU00339"/>
    </source>
</evidence>
<feature type="region of interest" description="Disordered" evidence="2">
    <location>
        <begin position="1"/>
        <end position="123"/>
    </location>
</feature>
<feature type="region of interest" description="Disordered" evidence="2">
    <location>
        <begin position="792"/>
        <end position="821"/>
    </location>
</feature>
<dbReference type="Proteomes" id="UP001164286">
    <property type="component" value="Unassembled WGS sequence"/>
</dbReference>
<dbReference type="SMART" id="SM00028">
    <property type="entry name" value="TPR"/>
    <property type="match status" value="7"/>
</dbReference>
<feature type="region of interest" description="Disordered" evidence="2">
    <location>
        <begin position="503"/>
        <end position="522"/>
    </location>
</feature>
<feature type="compositionally biased region" description="Basic residues" evidence="2">
    <location>
        <begin position="90"/>
        <end position="103"/>
    </location>
</feature>
<evidence type="ECO:0000313" key="4">
    <source>
        <dbReference type="Proteomes" id="UP001164286"/>
    </source>
</evidence>
<dbReference type="InterPro" id="IPR039340">
    <property type="entry name" value="Tfc4/TFIIIC-102/Sfc4"/>
</dbReference>
<keyword evidence="4" id="KW-1185">Reference proteome</keyword>
<proteinExistence type="predicted"/>
<feature type="compositionally biased region" description="Acidic residues" evidence="2">
    <location>
        <begin position="617"/>
        <end position="631"/>
    </location>
</feature>
<dbReference type="SUPFAM" id="SSF48452">
    <property type="entry name" value="TPR-like"/>
    <property type="match status" value="2"/>
</dbReference>
<dbReference type="PROSITE" id="PS50005">
    <property type="entry name" value="TPR"/>
    <property type="match status" value="2"/>
</dbReference>
<feature type="repeat" description="TPR" evidence="1">
    <location>
        <begin position="192"/>
        <end position="225"/>
    </location>
</feature>
<feature type="compositionally biased region" description="Basic residues" evidence="2">
    <location>
        <begin position="68"/>
        <end position="79"/>
    </location>
</feature>
<reference evidence="3" key="1">
    <citation type="journal article" date="2022" name="G3 (Bethesda)">
        <title>High quality genome of the basidiomycete yeast Dioszegia hungarica PDD-24b-2 isolated from cloud water.</title>
        <authorList>
            <person name="Jarrige D."/>
            <person name="Haridas S."/>
            <person name="Bleykasten-Grosshans C."/>
            <person name="Joly M."/>
            <person name="Nadalig T."/>
            <person name="Sancelme M."/>
            <person name="Vuilleumier S."/>
            <person name="Grigoriev I.V."/>
            <person name="Amato P."/>
            <person name="Bringel F."/>
        </authorList>
    </citation>
    <scope>NUCLEOTIDE SEQUENCE</scope>
    <source>
        <strain evidence="3">PDD-24b-2</strain>
    </source>
</reference>
<dbReference type="PANTHER" id="PTHR23082">
    <property type="entry name" value="TRANSCRIPTION INITIATION FACTOR IIIC TFIIIC , POLYPEPTIDE 3-RELATED"/>
    <property type="match status" value="1"/>
</dbReference>
<dbReference type="RefSeq" id="XP_052946180.1">
    <property type="nucleotide sequence ID" value="XM_053089568.1"/>
</dbReference>
<dbReference type="EMBL" id="JAKWFO010000005">
    <property type="protein sequence ID" value="KAI9636403.1"/>
    <property type="molecule type" value="Genomic_DNA"/>
</dbReference>
<dbReference type="Gene3D" id="1.25.40.10">
    <property type="entry name" value="Tetratricopeptide repeat domain"/>
    <property type="match status" value="2"/>
</dbReference>
<feature type="compositionally biased region" description="Basic and acidic residues" evidence="2">
    <location>
        <begin position="104"/>
        <end position="123"/>
    </location>
</feature>
<name>A0AA38LVB4_9TREE</name>
<dbReference type="AlphaFoldDB" id="A0AA38LVB4"/>
<comment type="caution">
    <text evidence="3">The sequence shown here is derived from an EMBL/GenBank/DDBJ whole genome shotgun (WGS) entry which is preliminary data.</text>
</comment>
<dbReference type="PANTHER" id="PTHR23082:SF0">
    <property type="entry name" value="GENERAL TRANSCRIPTION FACTOR 3C POLYPEPTIDE 3"/>
    <property type="match status" value="1"/>
</dbReference>